<organism evidence="1 2">
    <name type="scientific">Sphingobium lactosutens DS20</name>
    <dbReference type="NCBI Taxonomy" id="1331060"/>
    <lineage>
        <taxon>Bacteria</taxon>
        <taxon>Pseudomonadati</taxon>
        <taxon>Pseudomonadota</taxon>
        <taxon>Alphaproteobacteria</taxon>
        <taxon>Sphingomonadales</taxon>
        <taxon>Sphingomonadaceae</taxon>
        <taxon>Sphingobium</taxon>
    </lineage>
</organism>
<proteinExistence type="predicted"/>
<evidence type="ECO:0000313" key="2">
    <source>
        <dbReference type="Proteomes" id="UP000015531"/>
    </source>
</evidence>
<keyword evidence="2" id="KW-1185">Reference proteome</keyword>
<dbReference type="Proteomes" id="UP000015531">
    <property type="component" value="Unassembled WGS sequence"/>
</dbReference>
<reference evidence="1 2" key="1">
    <citation type="journal article" date="2013" name="Genome Announc.">
        <title>Draft Genome Sequence of Sphingobium lactosutens Strain DS20T, Isolated from a Hexachlorocyclohexane Dumpsite.</title>
        <authorList>
            <person name="Kumar R."/>
            <person name="Dwivedi V."/>
            <person name="Negi V."/>
            <person name="Khurana J.P."/>
            <person name="Lal R."/>
        </authorList>
    </citation>
    <scope>NUCLEOTIDE SEQUENCE [LARGE SCALE GENOMIC DNA]</scope>
    <source>
        <strain evidence="1 2">DS20</strain>
    </source>
</reference>
<accession>T0ISX2</accession>
<protein>
    <submittedName>
        <fullName evidence="1">Uncharacterized protein</fullName>
    </submittedName>
</protein>
<name>T0ISX2_9SPHN</name>
<sequence length="146" mass="15906">MDGEGRGHGPRHAAAKRRWGQRFCTAKWWGSAVLDATDASMTMMGMEGYCELARDARISLLPDGGHAPCSGCRRDIGGEGIALMQVPRRREQIRLPAPADGAHDKARFTRSRIGAFQQGEIAAQGCMQQCLKIGLVVIGYRHDTSP</sequence>
<comment type="caution">
    <text evidence="1">The sequence shown here is derived from an EMBL/GenBank/DDBJ whole genome shotgun (WGS) entry which is preliminary data.</text>
</comment>
<dbReference type="AlphaFoldDB" id="T0ISX2"/>
<dbReference type="EMBL" id="ATDP01000089">
    <property type="protein sequence ID" value="EQB14920.1"/>
    <property type="molecule type" value="Genomic_DNA"/>
</dbReference>
<gene>
    <name evidence="1" type="ORF">RLDS_12175</name>
</gene>
<evidence type="ECO:0000313" key="1">
    <source>
        <dbReference type="EMBL" id="EQB14920.1"/>
    </source>
</evidence>